<comment type="subunit">
    <text evidence="3">Homotetramer.</text>
</comment>
<evidence type="ECO:0000313" key="13">
    <source>
        <dbReference type="EMBL" id="KAK3265314.1"/>
    </source>
</evidence>
<dbReference type="PANTHER" id="PTHR28213">
    <property type="entry name" value="IMP-SPECIFIC 5'-NUCLEOTIDASE 1"/>
    <property type="match status" value="1"/>
</dbReference>
<dbReference type="AlphaFoldDB" id="A0AAE0FSZ7"/>
<evidence type="ECO:0000256" key="1">
    <source>
        <dbReference type="ARBA" id="ARBA00001946"/>
    </source>
</evidence>
<comment type="catalytic activity">
    <reaction evidence="12">
        <text>IMP + H2O = inosine + phosphate</text>
        <dbReference type="Rhea" id="RHEA:27718"/>
        <dbReference type="ChEBI" id="CHEBI:15377"/>
        <dbReference type="ChEBI" id="CHEBI:17596"/>
        <dbReference type="ChEBI" id="CHEBI:43474"/>
        <dbReference type="ChEBI" id="CHEBI:58053"/>
        <dbReference type="EC" id="3.1.3.99"/>
    </reaction>
</comment>
<dbReference type="EMBL" id="LGRX02014006">
    <property type="protein sequence ID" value="KAK3265314.1"/>
    <property type="molecule type" value="Genomic_DNA"/>
</dbReference>
<dbReference type="GO" id="GO:0006190">
    <property type="term" value="P:inosine salvage"/>
    <property type="evidence" value="ECO:0007669"/>
    <property type="project" value="InterPro"/>
</dbReference>
<accession>A0AAE0FSZ7</accession>
<sequence length="270" mass="30385">MDGDGTIYTHNQNIASQEIIDSIISMLKKGLCFGLVTAAGYPGKAERYEERLELLLAAMYKEFVRPDGTCDDVLQRFFVLGGECNYFLRPYVEARKEAPGRLRLAFVPDADWKTDVLKEWDGDDITAMLDKTSKALAEATQRLQLPVDTIRKERAIGIIPREPTTVEVLEEVVLSVHYELNDSSIPFTAFNSKDDVWLDIGSKGHGIQCMRKLFGIASASQALHIGDELYKTGNDRTARTNACTVWVGNERETPFYLRLLHELHNPDKIG</sequence>
<evidence type="ECO:0000256" key="5">
    <source>
        <dbReference type="ARBA" id="ARBA00015544"/>
    </source>
</evidence>
<keyword evidence="11" id="KW-0546">Nucleotide metabolism</keyword>
<dbReference type="Proteomes" id="UP001190700">
    <property type="component" value="Unassembled WGS sequence"/>
</dbReference>
<evidence type="ECO:0000313" key="14">
    <source>
        <dbReference type="Proteomes" id="UP001190700"/>
    </source>
</evidence>
<comment type="caution">
    <text evidence="13">The sequence shown here is derived from an EMBL/GenBank/DDBJ whole genome shotgun (WGS) entry which is preliminary data.</text>
</comment>
<evidence type="ECO:0000256" key="4">
    <source>
        <dbReference type="ARBA" id="ARBA00012894"/>
    </source>
</evidence>
<dbReference type="EC" id="3.1.3.99" evidence="4"/>
<organism evidence="13 14">
    <name type="scientific">Cymbomonas tetramitiformis</name>
    <dbReference type="NCBI Taxonomy" id="36881"/>
    <lineage>
        <taxon>Eukaryota</taxon>
        <taxon>Viridiplantae</taxon>
        <taxon>Chlorophyta</taxon>
        <taxon>Pyramimonadophyceae</taxon>
        <taxon>Pyramimonadales</taxon>
        <taxon>Pyramimonadaceae</taxon>
        <taxon>Cymbomonas</taxon>
    </lineage>
</organism>
<dbReference type="InterPro" id="IPR009453">
    <property type="entry name" value="ISN1"/>
</dbReference>
<evidence type="ECO:0000256" key="9">
    <source>
        <dbReference type="ARBA" id="ARBA00022840"/>
    </source>
</evidence>
<dbReference type="InterPro" id="IPR036412">
    <property type="entry name" value="HAD-like_sf"/>
</dbReference>
<evidence type="ECO:0000256" key="6">
    <source>
        <dbReference type="ARBA" id="ARBA00022723"/>
    </source>
</evidence>
<dbReference type="GO" id="GO:0071592">
    <property type="term" value="P:nicotinic acid riboside biosynthetic process"/>
    <property type="evidence" value="ECO:0007669"/>
    <property type="project" value="TreeGrafter"/>
</dbReference>
<evidence type="ECO:0000256" key="10">
    <source>
        <dbReference type="ARBA" id="ARBA00022842"/>
    </source>
</evidence>
<evidence type="ECO:0000256" key="3">
    <source>
        <dbReference type="ARBA" id="ARBA00011881"/>
    </source>
</evidence>
<evidence type="ECO:0000256" key="12">
    <source>
        <dbReference type="ARBA" id="ARBA00047413"/>
    </source>
</evidence>
<keyword evidence="10" id="KW-0460">Magnesium</keyword>
<comment type="cofactor">
    <cofactor evidence="1">
        <name>Mg(2+)</name>
        <dbReference type="ChEBI" id="CHEBI:18420"/>
    </cofactor>
</comment>
<dbReference type="GO" id="GO:0009117">
    <property type="term" value="P:nucleotide metabolic process"/>
    <property type="evidence" value="ECO:0007669"/>
    <property type="project" value="UniProtKB-KW"/>
</dbReference>
<keyword evidence="9" id="KW-0067">ATP-binding</keyword>
<dbReference type="GO" id="GO:0005524">
    <property type="term" value="F:ATP binding"/>
    <property type="evidence" value="ECO:0007669"/>
    <property type="project" value="UniProtKB-KW"/>
</dbReference>
<protein>
    <recommendedName>
        <fullName evidence="5">IMP-specific 5'-nucleotidase 1</fullName>
        <ecNumber evidence="4">3.1.3.99</ecNumber>
    </recommendedName>
</protein>
<evidence type="ECO:0000256" key="11">
    <source>
        <dbReference type="ARBA" id="ARBA00023080"/>
    </source>
</evidence>
<comment type="similarity">
    <text evidence="2">Belongs to the ISN1 family.</text>
</comment>
<dbReference type="SUPFAM" id="SSF56784">
    <property type="entry name" value="HAD-like"/>
    <property type="match status" value="1"/>
</dbReference>
<dbReference type="Pfam" id="PF06437">
    <property type="entry name" value="ISN1"/>
    <property type="match status" value="1"/>
</dbReference>
<dbReference type="GO" id="GO:0008253">
    <property type="term" value="F:5'-nucleotidase activity"/>
    <property type="evidence" value="ECO:0007669"/>
    <property type="project" value="InterPro"/>
</dbReference>
<dbReference type="GO" id="GO:0000287">
    <property type="term" value="F:magnesium ion binding"/>
    <property type="evidence" value="ECO:0007669"/>
    <property type="project" value="InterPro"/>
</dbReference>
<dbReference type="PANTHER" id="PTHR28213:SF1">
    <property type="entry name" value="IMP-SPECIFIC 5'-NUCLEOTIDASE 1"/>
    <property type="match status" value="1"/>
</dbReference>
<evidence type="ECO:0000256" key="8">
    <source>
        <dbReference type="ARBA" id="ARBA00022801"/>
    </source>
</evidence>
<keyword evidence="8" id="KW-0378">Hydrolase</keyword>
<dbReference type="GO" id="GO:0071590">
    <property type="term" value="P:nicotinamide riboside biosynthetic process"/>
    <property type="evidence" value="ECO:0007669"/>
    <property type="project" value="TreeGrafter"/>
</dbReference>
<keyword evidence="6" id="KW-0479">Metal-binding</keyword>
<keyword evidence="14" id="KW-1185">Reference proteome</keyword>
<gene>
    <name evidence="13" type="ORF">CYMTET_25990</name>
</gene>
<evidence type="ECO:0000256" key="7">
    <source>
        <dbReference type="ARBA" id="ARBA00022741"/>
    </source>
</evidence>
<reference evidence="13 14" key="1">
    <citation type="journal article" date="2015" name="Genome Biol. Evol.">
        <title>Comparative Genomics of a Bacterivorous Green Alga Reveals Evolutionary Causalities and Consequences of Phago-Mixotrophic Mode of Nutrition.</title>
        <authorList>
            <person name="Burns J.A."/>
            <person name="Paasch A."/>
            <person name="Narechania A."/>
            <person name="Kim E."/>
        </authorList>
    </citation>
    <scope>NUCLEOTIDE SEQUENCE [LARGE SCALE GENOMIC DNA]</scope>
    <source>
        <strain evidence="13 14">PLY_AMNH</strain>
    </source>
</reference>
<keyword evidence="7" id="KW-0547">Nucleotide-binding</keyword>
<name>A0AAE0FSZ7_9CHLO</name>
<proteinExistence type="inferred from homology"/>
<evidence type="ECO:0000256" key="2">
    <source>
        <dbReference type="ARBA" id="ARBA00005307"/>
    </source>
</evidence>